<protein>
    <submittedName>
        <fullName evidence="4">Iron-containing alcohol dehydrogenase</fullName>
    </submittedName>
</protein>
<name>A0ABX2TFF7_9PROT</name>
<evidence type="ECO:0000259" key="2">
    <source>
        <dbReference type="Pfam" id="PF00465"/>
    </source>
</evidence>
<dbReference type="PANTHER" id="PTHR11496:SF83">
    <property type="entry name" value="HYDROXYACID-OXOACID TRANSHYDROGENASE, MITOCHONDRIAL"/>
    <property type="match status" value="1"/>
</dbReference>
<dbReference type="InterPro" id="IPR056798">
    <property type="entry name" value="ADH_Fe_C"/>
</dbReference>
<sequence length="415" mass="43958">MLNDRLFYCAPSRILAGNGVRRDLGPLLARLGYRHGLIVTDRFFTERSPIVTEIQAILGEQGIGTTVSAEGEPDPSVDLCVRVQEQVTAGGDLERIDHVIAIGGGSNIDLAKVLTLTLKFGGAPEDFIGEGKIPGKPLPLIAIPTTSGTGSEITAGAILIKRDSDTKVAVLANDLRPVVAVVDPELTLSCPPRVTGDAGLDALTHAVESYLTMDSEHFDRQGEADPAYSGRNHMTMLFAAESIRLCFRHLGTAYRDGADREARTGMAYASLYASLSYASAGLNAVHGLAYALAGLTHATHGSTNAVFLPYVMEELLPIRQRELAEIARMAGESGDDEAALARRAVVRTRELVAEVGIPTTLAAFGVKADDLPALVRNGLNVTRLTKAFPIQPAGEAYARIVDDAFTGRLSGGTAA</sequence>
<proteinExistence type="predicted"/>
<evidence type="ECO:0000256" key="1">
    <source>
        <dbReference type="ARBA" id="ARBA00023002"/>
    </source>
</evidence>
<feature type="domain" description="Fe-containing alcohol dehydrogenase-like C-terminal" evidence="3">
    <location>
        <begin position="232"/>
        <end position="395"/>
    </location>
</feature>
<dbReference type="RefSeq" id="WP_180284257.1">
    <property type="nucleotide sequence ID" value="NZ_JABFDB010000019.1"/>
</dbReference>
<dbReference type="CDD" id="cd08191">
    <property type="entry name" value="Fe-ADH-like"/>
    <property type="match status" value="1"/>
</dbReference>
<dbReference type="InterPro" id="IPR001670">
    <property type="entry name" value="ADH_Fe/GldA"/>
</dbReference>
<organism evidence="4 5">
    <name type="scientific">Azospirillum oleiclasticum</name>
    <dbReference type="NCBI Taxonomy" id="2735135"/>
    <lineage>
        <taxon>Bacteria</taxon>
        <taxon>Pseudomonadati</taxon>
        <taxon>Pseudomonadota</taxon>
        <taxon>Alphaproteobacteria</taxon>
        <taxon>Rhodospirillales</taxon>
        <taxon>Azospirillaceae</taxon>
        <taxon>Azospirillum</taxon>
    </lineage>
</organism>
<dbReference type="InterPro" id="IPR039697">
    <property type="entry name" value="Alcohol_dehydrogenase_Fe"/>
</dbReference>
<feature type="domain" description="Alcohol dehydrogenase iron-type/glycerol dehydrogenase GldA" evidence="2">
    <location>
        <begin position="11"/>
        <end position="184"/>
    </location>
</feature>
<dbReference type="Pfam" id="PF25137">
    <property type="entry name" value="ADH_Fe_C"/>
    <property type="match status" value="1"/>
</dbReference>
<gene>
    <name evidence="4" type="ORF">HND93_22455</name>
</gene>
<dbReference type="Pfam" id="PF00465">
    <property type="entry name" value="Fe-ADH"/>
    <property type="match status" value="1"/>
</dbReference>
<keyword evidence="1" id="KW-0560">Oxidoreductase</keyword>
<reference evidence="4 5" key="1">
    <citation type="submission" date="2020-05" db="EMBL/GenBank/DDBJ databases">
        <title>Azospirillum oleiclasticum sp. nov, a nitrogen-fixing and heavy crude oil-emulsifying bacterium isolated from the crude oil of Yumen Oilfield.</title>
        <authorList>
            <person name="Wu D."/>
            <person name="Cai M."/>
            <person name="Zhang X."/>
        </authorList>
    </citation>
    <scope>NUCLEOTIDE SEQUENCE [LARGE SCALE GENOMIC DNA]</scope>
    <source>
        <strain evidence="4 5">ROY-1-1-2</strain>
    </source>
</reference>
<evidence type="ECO:0000259" key="3">
    <source>
        <dbReference type="Pfam" id="PF25137"/>
    </source>
</evidence>
<comment type="caution">
    <text evidence="4">The sequence shown here is derived from an EMBL/GenBank/DDBJ whole genome shotgun (WGS) entry which is preliminary data.</text>
</comment>
<dbReference type="Proteomes" id="UP000584642">
    <property type="component" value="Unassembled WGS sequence"/>
</dbReference>
<dbReference type="SUPFAM" id="SSF56796">
    <property type="entry name" value="Dehydroquinate synthase-like"/>
    <property type="match status" value="1"/>
</dbReference>
<accession>A0ABX2TFF7</accession>
<evidence type="ECO:0000313" key="5">
    <source>
        <dbReference type="Proteomes" id="UP000584642"/>
    </source>
</evidence>
<keyword evidence="5" id="KW-1185">Reference proteome</keyword>
<dbReference type="EMBL" id="JABFDB010000019">
    <property type="protein sequence ID" value="NYZ22480.1"/>
    <property type="molecule type" value="Genomic_DNA"/>
</dbReference>
<evidence type="ECO:0000313" key="4">
    <source>
        <dbReference type="EMBL" id="NYZ22480.1"/>
    </source>
</evidence>
<dbReference type="Gene3D" id="1.20.1090.10">
    <property type="entry name" value="Dehydroquinate synthase-like - alpha domain"/>
    <property type="match status" value="1"/>
</dbReference>
<dbReference type="Gene3D" id="3.40.50.1970">
    <property type="match status" value="1"/>
</dbReference>
<dbReference type="PANTHER" id="PTHR11496">
    <property type="entry name" value="ALCOHOL DEHYDROGENASE"/>
    <property type="match status" value="1"/>
</dbReference>